<protein>
    <submittedName>
        <fullName evidence="1">Uncharacterized protein</fullName>
    </submittedName>
</protein>
<accession>A0A381NT21</accession>
<proteinExistence type="predicted"/>
<gene>
    <name evidence="1" type="ORF">METZ01_LOCUS9862</name>
</gene>
<organism evidence="1">
    <name type="scientific">marine metagenome</name>
    <dbReference type="NCBI Taxonomy" id="408172"/>
    <lineage>
        <taxon>unclassified sequences</taxon>
        <taxon>metagenomes</taxon>
        <taxon>ecological metagenomes</taxon>
    </lineage>
</organism>
<name>A0A381NT21_9ZZZZ</name>
<evidence type="ECO:0000313" key="1">
    <source>
        <dbReference type="EMBL" id="SUZ57008.1"/>
    </source>
</evidence>
<reference evidence="1" key="1">
    <citation type="submission" date="2018-05" db="EMBL/GenBank/DDBJ databases">
        <authorList>
            <person name="Lanie J.A."/>
            <person name="Ng W.-L."/>
            <person name="Kazmierczak K.M."/>
            <person name="Andrzejewski T.M."/>
            <person name="Davidsen T.M."/>
            <person name="Wayne K.J."/>
            <person name="Tettelin H."/>
            <person name="Glass J.I."/>
            <person name="Rusch D."/>
            <person name="Podicherti R."/>
            <person name="Tsui H.-C.T."/>
            <person name="Winkler M.E."/>
        </authorList>
    </citation>
    <scope>NUCLEOTIDE SEQUENCE</scope>
</reference>
<feature type="non-terminal residue" evidence="1">
    <location>
        <position position="25"/>
    </location>
</feature>
<dbReference type="AlphaFoldDB" id="A0A381NT21"/>
<dbReference type="EMBL" id="UINC01000536">
    <property type="protein sequence ID" value="SUZ57008.1"/>
    <property type="molecule type" value="Genomic_DNA"/>
</dbReference>
<sequence length="25" mass="2869">MLEKKESAPDVPAYLPNLYLCLLFT</sequence>